<evidence type="ECO:0000313" key="22">
    <source>
        <dbReference type="Proteomes" id="UP000001568"/>
    </source>
</evidence>
<dbReference type="Gene3D" id="1.20.1110.10">
    <property type="entry name" value="Calcium-transporting ATPase, transmembrane domain"/>
    <property type="match status" value="1"/>
</dbReference>
<keyword evidence="6 17" id="KW-0812">Transmembrane</keyword>
<feature type="transmembrane region" description="Helical" evidence="17">
    <location>
        <begin position="856"/>
        <end position="874"/>
    </location>
</feature>
<keyword evidence="12" id="KW-1278">Translocase</keyword>
<dbReference type="PROSITE" id="PS00154">
    <property type="entry name" value="ATPASE_E1_E2"/>
    <property type="match status" value="1"/>
</dbReference>
<dbReference type="HOGENOM" id="CLU_002360_9_2_1"/>
<evidence type="ECO:0000313" key="21">
    <source>
        <dbReference type="EMBL" id="ABO97843.1"/>
    </source>
</evidence>
<evidence type="ECO:0000256" key="9">
    <source>
        <dbReference type="ARBA" id="ARBA00022837"/>
    </source>
</evidence>
<keyword evidence="22" id="KW-1185">Reference proteome</keyword>
<comment type="catalytic activity">
    <reaction evidence="16">
        <text>Ca(2+)(in) + ATP + H2O = Ca(2+)(out) + ADP + phosphate + H(+)</text>
        <dbReference type="Rhea" id="RHEA:18105"/>
        <dbReference type="ChEBI" id="CHEBI:15377"/>
        <dbReference type="ChEBI" id="CHEBI:15378"/>
        <dbReference type="ChEBI" id="CHEBI:29108"/>
        <dbReference type="ChEBI" id="CHEBI:30616"/>
        <dbReference type="ChEBI" id="CHEBI:43474"/>
        <dbReference type="ChEBI" id="CHEBI:456216"/>
        <dbReference type="EC" id="7.2.2.10"/>
    </reaction>
</comment>
<name>A4S2L3_OSTLU</name>
<evidence type="ECO:0000256" key="5">
    <source>
        <dbReference type="ARBA" id="ARBA00022568"/>
    </source>
</evidence>
<dbReference type="SUPFAM" id="SSF56784">
    <property type="entry name" value="HAD-like"/>
    <property type="match status" value="1"/>
</dbReference>
<dbReference type="InterPro" id="IPR023214">
    <property type="entry name" value="HAD_sf"/>
</dbReference>
<dbReference type="STRING" id="436017.A4S2L3"/>
<evidence type="ECO:0000256" key="8">
    <source>
        <dbReference type="ARBA" id="ARBA00022741"/>
    </source>
</evidence>
<dbReference type="Gramene" id="ABO97843">
    <property type="protein sequence ID" value="ABO97843"/>
    <property type="gene ID" value="OSTLU_164"/>
</dbReference>
<evidence type="ECO:0000256" key="1">
    <source>
        <dbReference type="ARBA" id="ARBA00004127"/>
    </source>
</evidence>
<dbReference type="RefSeq" id="XP_001419550.1">
    <property type="nucleotide sequence ID" value="XM_001419513.1"/>
</dbReference>
<proteinExistence type="inferred from homology"/>
<dbReference type="InterPro" id="IPR023298">
    <property type="entry name" value="ATPase_P-typ_TM_dom_sf"/>
</dbReference>
<dbReference type="SFLD" id="SFLDG00002">
    <property type="entry name" value="C1.7:_P-type_atpase_like"/>
    <property type="match status" value="1"/>
</dbReference>
<dbReference type="GO" id="GO:0005886">
    <property type="term" value="C:plasma membrane"/>
    <property type="evidence" value="ECO:0007669"/>
    <property type="project" value="TreeGrafter"/>
</dbReference>
<dbReference type="OMA" id="GIMWRNI"/>
<dbReference type="KEGG" id="olu:OSTLU_164"/>
<evidence type="ECO:0000256" key="2">
    <source>
        <dbReference type="ARBA" id="ARBA00006124"/>
    </source>
</evidence>
<dbReference type="PANTHER" id="PTHR24093">
    <property type="entry name" value="CATION TRANSPORTING ATPASE"/>
    <property type="match status" value="1"/>
</dbReference>
<protein>
    <recommendedName>
        <fullName evidence="3">P-type Ca(2+) transporter</fullName>
        <ecNumber evidence="3">7.2.2.10</ecNumber>
    </recommendedName>
</protein>
<dbReference type="InterPro" id="IPR044492">
    <property type="entry name" value="P_typ_ATPase_HD_dom"/>
</dbReference>
<feature type="transmembrane region" description="Helical" evidence="17">
    <location>
        <begin position="87"/>
        <end position="107"/>
    </location>
</feature>
<evidence type="ECO:0000256" key="15">
    <source>
        <dbReference type="ARBA" id="ARBA00023136"/>
    </source>
</evidence>
<dbReference type="SUPFAM" id="SSF81665">
    <property type="entry name" value="Calcium ATPase, transmembrane domain M"/>
    <property type="match status" value="1"/>
</dbReference>
<dbReference type="Gene3D" id="3.40.1110.10">
    <property type="entry name" value="Calcium-transporting ATPase, cytoplasmic domain N"/>
    <property type="match status" value="1"/>
</dbReference>
<evidence type="ECO:0000259" key="18">
    <source>
        <dbReference type="Pfam" id="PF00122"/>
    </source>
</evidence>
<dbReference type="NCBIfam" id="TIGR01517">
    <property type="entry name" value="ATPase-IIB_Ca"/>
    <property type="match status" value="1"/>
</dbReference>
<comment type="similarity">
    <text evidence="2">Belongs to the cation transport ATPase (P-type) (TC 3.A.3) family. Type IIB subfamily.</text>
</comment>
<feature type="domain" description="Cation-transporting P-type ATPase C-terminal" evidence="19">
    <location>
        <begin position="720"/>
        <end position="912"/>
    </location>
</feature>
<dbReference type="CDD" id="cd02081">
    <property type="entry name" value="P-type_ATPase_Ca_PMCA-like"/>
    <property type="match status" value="1"/>
</dbReference>
<feature type="domain" description="Cation-transporting P-type ATPase N-terminal" evidence="20">
    <location>
        <begin position="2"/>
        <end position="68"/>
    </location>
</feature>
<comment type="subcellular location">
    <subcellularLocation>
        <location evidence="1">Endomembrane system</location>
        <topology evidence="1">Multi-pass membrane protein</topology>
    </subcellularLocation>
</comment>
<keyword evidence="5" id="KW-0109">Calcium transport</keyword>
<dbReference type="InterPro" id="IPR018303">
    <property type="entry name" value="ATPase_P-typ_P_site"/>
</dbReference>
<dbReference type="PRINTS" id="PR00119">
    <property type="entry name" value="CATATPASE"/>
</dbReference>
<keyword evidence="7" id="KW-0479">Metal-binding</keyword>
<dbReference type="GO" id="GO:0012505">
    <property type="term" value="C:endomembrane system"/>
    <property type="evidence" value="ECO:0007669"/>
    <property type="project" value="UniProtKB-SubCell"/>
</dbReference>
<keyword evidence="4" id="KW-0813">Transport</keyword>
<dbReference type="Pfam" id="PF00690">
    <property type="entry name" value="Cation_ATPase_N"/>
    <property type="match status" value="1"/>
</dbReference>
<evidence type="ECO:0000256" key="16">
    <source>
        <dbReference type="ARBA" id="ARBA00048694"/>
    </source>
</evidence>
<reference evidence="21 22" key="1">
    <citation type="journal article" date="2007" name="Proc. Natl. Acad. Sci. U.S.A.">
        <title>The tiny eukaryote Ostreococcus provides genomic insights into the paradox of plankton speciation.</title>
        <authorList>
            <person name="Palenik B."/>
            <person name="Grimwood J."/>
            <person name="Aerts A."/>
            <person name="Rouze P."/>
            <person name="Salamov A."/>
            <person name="Putnam N."/>
            <person name="Dupont C."/>
            <person name="Jorgensen R."/>
            <person name="Derelle E."/>
            <person name="Rombauts S."/>
            <person name="Zhou K."/>
            <person name="Otillar R."/>
            <person name="Merchant S.S."/>
            <person name="Podell S."/>
            <person name="Gaasterland T."/>
            <person name="Napoli C."/>
            <person name="Gendler K."/>
            <person name="Manuell A."/>
            <person name="Tai V."/>
            <person name="Vallon O."/>
            <person name="Piganeau G."/>
            <person name="Jancek S."/>
            <person name="Heijde M."/>
            <person name="Jabbari K."/>
            <person name="Bowler C."/>
            <person name="Lohr M."/>
            <person name="Robbens S."/>
            <person name="Werner G."/>
            <person name="Dubchak I."/>
            <person name="Pazour G.J."/>
            <person name="Ren Q."/>
            <person name="Paulsen I."/>
            <person name="Delwiche C."/>
            <person name="Schmutz J."/>
            <person name="Rokhsar D."/>
            <person name="Van de Peer Y."/>
            <person name="Moreau H."/>
            <person name="Grigoriev I.V."/>
        </authorList>
    </citation>
    <scope>NUCLEOTIDE SEQUENCE [LARGE SCALE GENOMIC DNA]</scope>
    <source>
        <strain evidence="21 22">CCE9901</strain>
    </source>
</reference>
<dbReference type="InterPro" id="IPR023299">
    <property type="entry name" value="ATPase_P-typ_cyto_dom_N"/>
</dbReference>
<dbReference type="PRINTS" id="PR00120">
    <property type="entry name" value="HATPASE"/>
</dbReference>
<dbReference type="FunFam" id="2.70.150.10:FF:000029">
    <property type="entry name" value="Calcium-transporting ATPase"/>
    <property type="match status" value="1"/>
</dbReference>
<keyword evidence="14" id="KW-0406">Ion transport</keyword>
<dbReference type="AlphaFoldDB" id="A4S2L3"/>
<keyword evidence="10" id="KW-0067">ATP-binding</keyword>
<dbReference type="Gene3D" id="2.70.150.10">
    <property type="entry name" value="Calcium-transporting ATPase, cytoplasmic transduction domain A"/>
    <property type="match status" value="1"/>
</dbReference>
<keyword evidence="13 17" id="KW-1133">Transmembrane helix</keyword>
<evidence type="ECO:0000256" key="13">
    <source>
        <dbReference type="ARBA" id="ARBA00022989"/>
    </source>
</evidence>
<evidence type="ECO:0000256" key="17">
    <source>
        <dbReference type="SAM" id="Phobius"/>
    </source>
</evidence>
<evidence type="ECO:0000256" key="4">
    <source>
        <dbReference type="ARBA" id="ARBA00022448"/>
    </source>
</evidence>
<dbReference type="Pfam" id="PF00689">
    <property type="entry name" value="Cation_ATPase_C"/>
    <property type="match status" value="1"/>
</dbReference>
<evidence type="ECO:0000256" key="6">
    <source>
        <dbReference type="ARBA" id="ARBA00022692"/>
    </source>
</evidence>
<evidence type="ECO:0000256" key="10">
    <source>
        <dbReference type="ARBA" id="ARBA00022840"/>
    </source>
</evidence>
<feature type="transmembrane region" description="Helical" evidence="17">
    <location>
        <begin position="237"/>
        <end position="258"/>
    </location>
</feature>
<dbReference type="InterPro" id="IPR001757">
    <property type="entry name" value="P_typ_ATPase"/>
</dbReference>
<dbReference type="EMBL" id="CP000589">
    <property type="protein sequence ID" value="ABO97843.1"/>
    <property type="molecule type" value="Genomic_DNA"/>
</dbReference>
<feature type="non-terminal residue" evidence="21">
    <location>
        <position position="920"/>
    </location>
</feature>
<feature type="non-terminal residue" evidence="21">
    <location>
        <position position="1"/>
    </location>
</feature>
<dbReference type="GO" id="GO:0046872">
    <property type="term" value="F:metal ion binding"/>
    <property type="evidence" value="ECO:0007669"/>
    <property type="project" value="UniProtKB-KW"/>
</dbReference>
<evidence type="ECO:0000256" key="14">
    <source>
        <dbReference type="ARBA" id="ARBA00023065"/>
    </source>
</evidence>
<dbReference type="InterPro" id="IPR006408">
    <property type="entry name" value="P-type_ATPase_IIB"/>
</dbReference>
<dbReference type="InterPro" id="IPR008250">
    <property type="entry name" value="ATPase_P-typ_transduc_dom_A_sf"/>
</dbReference>
<feature type="domain" description="P-type ATPase A" evidence="18">
    <location>
        <begin position="123"/>
        <end position="220"/>
    </location>
</feature>
<dbReference type="GO" id="GO:0016887">
    <property type="term" value="F:ATP hydrolysis activity"/>
    <property type="evidence" value="ECO:0007669"/>
    <property type="project" value="InterPro"/>
</dbReference>
<dbReference type="GO" id="GO:0005388">
    <property type="term" value="F:P-type calcium transporter activity"/>
    <property type="evidence" value="ECO:0007669"/>
    <property type="project" value="UniProtKB-EC"/>
</dbReference>
<dbReference type="Pfam" id="PF00122">
    <property type="entry name" value="E1-E2_ATPase"/>
    <property type="match status" value="1"/>
</dbReference>
<dbReference type="SFLD" id="SFLDS00003">
    <property type="entry name" value="Haloacid_Dehalogenase"/>
    <property type="match status" value="1"/>
</dbReference>
<dbReference type="EC" id="7.2.2.10" evidence="3"/>
<evidence type="ECO:0000256" key="11">
    <source>
        <dbReference type="ARBA" id="ARBA00022842"/>
    </source>
</evidence>
<accession>A4S2L3</accession>
<evidence type="ECO:0000256" key="7">
    <source>
        <dbReference type="ARBA" id="ARBA00022723"/>
    </source>
</evidence>
<feature type="transmembrane region" description="Helical" evidence="17">
    <location>
        <begin position="723"/>
        <end position="744"/>
    </location>
</feature>
<keyword evidence="8" id="KW-0547">Nucleotide-binding</keyword>
<feature type="transmembrane region" description="Helical" evidence="17">
    <location>
        <begin position="699"/>
        <end position="717"/>
    </location>
</feature>
<dbReference type="GO" id="GO:0005524">
    <property type="term" value="F:ATP binding"/>
    <property type="evidence" value="ECO:0007669"/>
    <property type="project" value="UniProtKB-KW"/>
</dbReference>
<dbReference type="GeneID" id="5003606"/>
<dbReference type="SUPFAM" id="SSF81660">
    <property type="entry name" value="Metal cation-transporting ATPase, ATP-binding domain N"/>
    <property type="match status" value="1"/>
</dbReference>
<keyword evidence="11" id="KW-0460">Magnesium</keyword>
<dbReference type="InterPro" id="IPR059000">
    <property type="entry name" value="ATPase_P-type_domA"/>
</dbReference>
<dbReference type="SFLD" id="SFLDF00027">
    <property type="entry name" value="p-type_atpase"/>
    <property type="match status" value="1"/>
</dbReference>
<evidence type="ECO:0000256" key="3">
    <source>
        <dbReference type="ARBA" id="ARBA00012790"/>
    </source>
</evidence>
<dbReference type="Pfam" id="PF13246">
    <property type="entry name" value="Cation_ATPase"/>
    <property type="match status" value="1"/>
</dbReference>
<dbReference type="InterPro" id="IPR036412">
    <property type="entry name" value="HAD-like_sf"/>
</dbReference>
<organism evidence="21 22">
    <name type="scientific">Ostreococcus lucimarinus (strain CCE9901)</name>
    <dbReference type="NCBI Taxonomy" id="436017"/>
    <lineage>
        <taxon>Eukaryota</taxon>
        <taxon>Viridiplantae</taxon>
        <taxon>Chlorophyta</taxon>
        <taxon>Mamiellophyceae</taxon>
        <taxon>Mamiellales</taxon>
        <taxon>Bathycoccaceae</taxon>
        <taxon>Ostreococcus</taxon>
    </lineage>
</organism>
<dbReference type="InterPro" id="IPR004014">
    <property type="entry name" value="ATPase_P-typ_cation-transptr_N"/>
</dbReference>
<dbReference type="eggNOG" id="KOG0204">
    <property type="taxonomic scope" value="Eukaryota"/>
</dbReference>
<keyword evidence="9" id="KW-0106">Calcium</keyword>
<dbReference type="Gene3D" id="3.40.50.1000">
    <property type="entry name" value="HAD superfamily/HAD-like"/>
    <property type="match status" value="1"/>
</dbReference>
<gene>
    <name evidence="21" type="ORF">OSTLU_164</name>
</gene>
<dbReference type="Proteomes" id="UP000001568">
    <property type="component" value="Chromosome 9"/>
</dbReference>
<dbReference type="SUPFAM" id="SSF81653">
    <property type="entry name" value="Calcium ATPase, transduction domain A"/>
    <property type="match status" value="1"/>
</dbReference>
<dbReference type="InterPro" id="IPR006068">
    <property type="entry name" value="ATPase_P-typ_cation-transptr_C"/>
</dbReference>
<dbReference type="NCBIfam" id="TIGR01494">
    <property type="entry name" value="ATPase_P-type"/>
    <property type="match status" value="2"/>
</dbReference>
<feature type="transmembrane region" description="Helical" evidence="17">
    <location>
        <begin position="278"/>
        <end position="305"/>
    </location>
</feature>
<feature type="transmembrane region" description="Helical" evidence="17">
    <location>
        <begin position="894"/>
        <end position="914"/>
    </location>
</feature>
<keyword evidence="15 17" id="KW-0472">Membrane</keyword>
<evidence type="ECO:0000259" key="19">
    <source>
        <dbReference type="Pfam" id="PF00689"/>
    </source>
</evidence>
<evidence type="ECO:0000259" key="20">
    <source>
        <dbReference type="Pfam" id="PF00690"/>
    </source>
</evidence>
<evidence type="ECO:0000256" key="12">
    <source>
        <dbReference type="ARBA" id="ARBA00022967"/>
    </source>
</evidence>
<dbReference type="FunFam" id="1.20.1110.10:FF:000039">
    <property type="entry name" value="Calcium-transporting ATPase"/>
    <property type="match status" value="1"/>
</dbReference>
<sequence>GGVDAIAAALGCDLKRGLCDRAWASEERKESYGVNEFEYPPPKSFWELCKDALGDLTVRILIAASVVSLAVGAGMKSHREEYGYLEGIAIVLVVFVVVFLQAFIDYAKEMKFRQLNSVKDNYQVKVHRDGKSVAVPAGEIMVGDLVELAAGDKVPADALFVEGSKFKANEAAMTGEPIDISKSREKDPWVLSGTSISEGSGKALIIAVGSRSQWGVILKTLIVEPSDTPLQERLERLVLLIGNFGIGAAVLTFLASMIRWIADSAKSGKWDGTLVLEFLINAVTIVVVAIPEGLPLAITLGLAFAMRKMMADQNLVRRLEACETMGSATQLNADKTGTLTQNRMTVTACWLGGKVCEQVPPPSVSETFSDTLCQSMAVNSDANLSYKDNGTVEHLGSKTECALLQLVEQMQPPTDDTQTYIKLREKFPVAQLYHFTSARKRMSTAISNGSGTRLHVKGASEIVVKLCTKMMGADGKVSSLTTPMLKEAEAAIEAFARQGLRTLCIAYTDLGKSPSSLGETPPESDLTLLGIMGIKDPIRPETAEAVRLLRGAGVTVRMVTGDNAITAEAIAREAGILEDGDDGLVLEGPDFRKMSDAEKEAIAMRIRVLARSSPSDKLVLCNLQRKLGEVVAVTGDGTNDAPALKDADVGFALGIAGTEIAKEACDIVILDDNIKSMAKAVLWGRNVYQSIRKFLQFQLVVNVVAVSLNLIAAIAGIKELPLAAVPLLWVNMIMDSMGALALATEPPSPELMKRKPFGRTAPLINKHMWRNIIGVSVYQLTVCMVFMFDGKRLLDIPCKYVAASGSVAAHYDCHHQTLELNGFIFNAFVFMQVFSEINSRRIADVNVFANIHNSPIFCGIIALTVGVQVLFIQAVGGTVVGPAIGFVEQNTKEWITAIILGVIILPVGVVTRLLPLKWFP</sequence>
<dbReference type="PANTHER" id="PTHR24093:SF369">
    <property type="entry name" value="CALCIUM-TRANSPORTING ATPASE"/>
    <property type="match status" value="1"/>
</dbReference>
<dbReference type="OrthoDB" id="3352408at2759"/>